<reference evidence="4" key="1">
    <citation type="submission" date="2018-02" db="EMBL/GenBank/DDBJ databases">
        <authorList>
            <person name="Moore K."/>
            <person name="Momper L."/>
        </authorList>
    </citation>
    <scope>NUCLEOTIDE SEQUENCE [LARGE SCALE GENOMIC DNA]</scope>
    <source>
        <strain evidence="4">ULC18</strain>
    </source>
</reference>
<dbReference type="Pfam" id="PF03992">
    <property type="entry name" value="ABM"/>
    <property type="match status" value="1"/>
</dbReference>
<dbReference type="RefSeq" id="WP_106255811.1">
    <property type="nucleotide sequence ID" value="NZ_CAWNSW010000050.1"/>
</dbReference>
<keyword evidence="1" id="KW-0472">Membrane</keyword>
<accession>A0A2T1EDF2</accession>
<dbReference type="InterPro" id="IPR011008">
    <property type="entry name" value="Dimeric_a/b-barrel"/>
</dbReference>
<keyword evidence="3" id="KW-0503">Monooxygenase</keyword>
<reference evidence="3 4" key="2">
    <citation type="submission" date="2018-03" db="EMBL/GenBank/DDBJ databases">
        <title>The ancient ancestry and fast evolution of plastids.</title>
        <authorList>
            <person name="Moore K.R."/>
            <person name="Magnabosco C."/>
            <person name="Momper L."/>
            <person name="Gold D.A."/>
            <person name="Bosak T."/>
            <person name="Fournier G.P."/>
        </authorList>
    </citation>
    <scope>NUCLEOTIDE SEQUENCE [LARGE SCALE GENOMIC DNA]</scope>
    <source>
        <strain evidence="3 4">ULC18</strain>
    </source>
</reference>
<sequence length="195" mass="21516">MQSPAGVVAIARHVKPGYEAAFEEAVRGVILAASTFPGYAGGEVLYPTTKRGEWQLILRFDTLVHLQEWEESPICQGWIARADALTIGAPKVLRVNGLEAWFELPEVPNALPPPKWKTAIVSAIGIYPVISLMPILLKPITNGLPAWLTTLVSIAIMMPLMTWVIMPQVTRLFKPWLYPPEAKRSAHKSSNSNPN</sequence>
<feature type="transmembrane region" description="Helical" evidence="1">
    <location>
        <begin position="146"/>
        <end position="166"/>
    </location>
</feature>
<evidence type="ECO:0000313" key="4">
    <source>
        <dbReference type="Proteomes" id="UP000239576"/>
    </source>
</evidence>
<evidence type="ECO:0000313" key="3">
    <source>
        <dbReference type="EMBL" id="PSB30782.1"/>
    </source>
</evidence>
<dbReference type="Proteomes" id="UP000239576">
    <property type="component" value="Unassembled WGS sequence"/>
</dbReference>
<keyword evidence="1" id="KW-0812">Transmembrane</keyword>
<comment type="caution">
    <text evidence="3">The sequence shown here is derived from an EMBL/GenBank/DDBJ whole genome shotgun (WGS) entry which is preliminary data.</text>
</comment>
<feature type="transmembrane region" description="Helical" evidence="1">
    <location>
        <begin position="119"/>
        <end position="140"/>
    </location>
</feature>
<dbReference type="PANTHER" id="PTHR40057">
    <property type="entry name" value="SLR1162 PROTEIN"/>
    <property type="match status" value="1"/>
</dbReference>
<dbReference type="InterPro" id="IPR038762">
    <property type="entry name" value="ABM_predict"/>
</dbReference>
<name>A0A2T1EDF2_9CYAN</name>
<evidence type="ECO:0000259" key="2">
    <source>
        <dbReference type="PROSITE" id="PS51725"/>
    </source>
</evidence>
<keyword evidence="3" id="KW-0560">Oxidoreductase</keyword>
<proteinExistence type="predicted"/>
<keyword evidence="1" id="KW-1133">Transmembrane helix</keyword>
<keyword evidence="4" id="KW-1185">Reference proteome</keyword>
<dbReference type="GO" id="GO:0004497">
    <property type="term" value="F:monooxygenase activity"/>
    <property type="evidence" value="ECO:0007669"/>
    <property type="project" value="UniProtKB-KW"/>
</dbReference>
<evidence type="ECO:0000256" key="1">
    <source>
        <dbReference type="SAM" id="Phobius"/>
    </source>
</evidence>
<dbReference type="EMBL" id="PVWK01000048">
    <property type="protein sequence ID" value="PSB30782.1"/>
    <property type="molecule type" value="Genomic_DNA"/>
</dbReference>
<dbReference type="PROSITE" id="PS51725">
    <property type="entry name" value="ABM"/>
    <property type="match status" value="1"/>
</dbReference>
<dbReference type="OrthoDB" id="1494254at2"/>
<gene>
    <name evidence="3" type="ORF">C7B82_08185</name>
</gene>
<dbReference type="PANTHER" id="PTHR40057:SF1">
    <property type="entry name" value="SLR1162 PROTEIN"/>
    <property type="match status" value="1"/>
</dbReference>
<protein>
    <submittedName>
        <fullName evidence="3">Antibiotic biosynthesis monooxygenase</fullName>
    </submittedName>
</protein>
<dbReference type="AlphaFoldDB" id="A0A2T1EDF2"/>
<dbReference type="SUPFAM" id="SSF54909">
    <property type="entry name" value="Dimeric alpha+beta barrel"/>
    <property type="match status" value="1"/>
</dbReference>
<feature type="domain" description="ABM" evidence="2">
    <location>
        <begin position="6"/>
        <end position="96"/>
    </location>
</feature>
<organism evidence="3 4">
    <name type="scientific">Stenomitos frigidus ULC18</name>
    <dbReference type="NCBI Taxonomy" id="2107698"/>
    <lineage>
        <taxon>Bacteria</taxon>
        <taxon>Bacillati</taxon>
        <taxon>Cyanobacteriota</taxon>
        <taxon>Cyanophyceae</taxon>
        <taxon>Leptolyngbyales</taxon>
        <taxon>Leptolyngbyaceae</taxon>
        <taxon>Stenomitos</taxon>
    </lineage>
</organism>
<dbReference type="Gene3D" id="3.30.70.100">
    <property type="match status" value="1"/>
</dbReference>
<dbReference type="InterPro" id="IPR007138">
    <property type="entry name" value="ABM_dom"/>
</dbReference>